<name>A0A8T8SK12_9BASI</name>
<keyword evidence="2" id="KW-1185">Reference proteome</keyword>
<evidence type="ECO:0000313" key="1">
    <source>
        <dbReference type="EMBL" id="KAE8241279.1"/>
    </source>
</evidence>
<accession>A0A8T8SK12</accession>
<comment type="caution">
    <text evidence="1">The sequence shown here is derived from an EMBL/GenBank/DDBJ whole genome shotgun (WGS) entry which is preliminary data.</text>
</comment>
<protein>
    <submittedName>
        <fullName evidence="1">Uncharacterized protein</fullName>
    </submittedName>
</protein>
<reference evidence="1" key="2">
    <citation type="journal article" date="2019" name="IMA Fungus">
        <title>Genome sequencing and comparison of five Tilletia species to identify candidate genes for the detection of regulated species infecting wheat.</title>
        <authorList>
            <person name="Nguyen H.D.T."/>
            <person name="Sultana T."/>
            <person name="Kesanakurti P."/>
            <person name="Hambleton S."/>
        </authorList>
    </citation>
    <scope>NUCLEOTIDE SEQUENCE</scope>
    <source>
        <strain evidence="1">DAOMC 236416</strain>
    </source>
</reference>
<gene>
    <name evidence="1" type="ORF">A4X13_0g7486</name>
</gene>
<organism evidence="1 2">
    <name type="scientific">Tilletia indica</name>
    <dbReference type="NCBI Taxonomy" id="43049"/>
    <lineage>
        <taxon>Eukaryota</taxon>
        <taxon>Fungi</taxon>
        <taxon>Dikarya</taxon>
        <taxon>Basidiomycota</taxon>
        <taxon>Ustilaginomycotina</taxon>
        <taxon>Exobasidiomycetes</taxon>
        <taxon>Tilletiales</taxon>
        <taxon>Tilletiaceae</taxon>
        <taxon>Tilletia</taxon>
    </lineage>
</organism>
<dbReference type="AlphaFoldDB" id="A0A8T8SK12"/>
<dbReference type="EMBL" id="LWDF02000940">
    <property type="protein sequence ID" value="KAE8241279.1"/>
    <property type="molecule type" value="Genomic_DNA"/>
</dbReference>
<sequence>MRRNNHQHHVRHGSNAGATGAYIKQQSSAQIQTLASHWTRAPAIVQERCQPDAFPKFHIPINDCRAPPLSTSAIHKSLILATFLVAPRQRCRWNVEATAKPTLGRTVWFSGIGGRGIMVSVAELR</sequence>
<evidence type="ECO:0000313" key="2">
    <source>
        <dbReference type="Proteomes" id="UP000077521"/>
    </source>
</evidence>
<dbReference type="Proteomes" id="UP000077521">
    <property type="component" value="Unassembled WGS sequence"/>
</dbReference>
<proteinExistence type="predicted"/>
<reference evidence="1" key="1">
    <citation type="submission" date="2016-04" db="EMBL/GenBank/DDBJ databases">
        <authorList>
            <person name="Nguyen H.D."/>
            <person name="Samba Siva P."/>
            <person name="Cullis J."/>
            <person name="Levesque C.A."/>
            <person name="Hambleton S."/>
        </authorList>
    </citation>
    <scope>NUCLEOTIDE SEQUENCE</scope>
    <source>
        <strain evidence="1">DAOMC 236416</strain>
    </source>
</reference>